<dbReference type="KEGG" id="bcai:K788_00002190"/>
<sequence>MITNVPTSDDYYTSGKELLNFAWDATASLLVEFGQAGYYGFEPADIEEMSDAYWAAAKRTLTTALTVVQQAVELIIKGRIVEISPYLLISDIPARWPSPYDSTDPIDFEDFRTIDAQDLIRVHDTFAQKAFNAEFTNKFNELRKIRNVVMHSVGKKVSVTVAEVVDSALFMHKALFPAESWFTIRREFLRRAPDSELGASEFATNNTCHEATIVKDLLQPAQIQAYLGVDKKQHSFVCPACLDDANTDGGFEYRLAVLRPKGSGTTELYCPVCNGIHIVRRQPCEDKNCPSTVISEESCRCLLCTTYQRGVDDPA</sequence>
<evidence type="ECO:0000313" key="2">
    <source>
        <dbReference type="Proteomes" id="UP000019146"/>
    </source>
</evidence>
<accession>A0A0P0RIF2</accession>
<dbReference type="EMBL" id="CP012747">
    <property type="protein sequence ID" value="ALL68536.1"/>
    <property type="molecule type" value="Genomic_DNA"/>
</dbReference>
<gene>
    <name evidence="1" type="ORF">K788_00002190</name>
</gene>
<evidence type="ECO:0000313" key="1">
    <source>
        <dbReference type="EMBL" id="ALL68536.1"/>
    </source>
</evidence>
<dbReference type="GeneID" id="69972242"/>
<dbReference type="AlphaFoldDB" id="A0A0P0RIF2"/>
<name>A0A0P0RIF2_9BURK</name>
<reference evidence="1 2" key="1">
    <citation type="journal article" date="2014" name="Genome Announc.">
        <title>Draft Genome Sequence of the Haloacid-Degrading Burkholderia caribensis Strain MBA4.</title>
        <authorList>
            <person name="Pan Y."/>
            <person name="Kong K.F."/>
            <person name="Tsang J.S."/>
        </authorList>
    </citation>
    <scope>NUCLEOTIDE SEQUENCE [LARGE SCALE GENOMIC DNA]</scope>
    <source>
        <strain evidence="1 2">MBA4</strain>
    </source>
</reference>
<organism evidence="1 2">
    <name type="scientific">Paraburkholderia caribensis MBA4</name>
    <dbReference type="NCBI Taxonomy" id="1323664"/>
    <lineage>
        <taxon>Bacteria</taxon>
        <taxon>Pseudomonadati</taxon>
        <taxon>Pseudomonadota</taxon>
        <taxon>Betaproteobacteria</taxon>
        <taxon>Burkholderiales</taxon>
        <taxon>Burkholderiaceae</taxon>
        <taxon>Paraburkholderia</taxon>
    </lineage>
</organism>
<proteinExistence type="predicted"/>
<dbReference type="RefSeq" id="WP_051454013.1">
    <property type="nucleotide sequence ID" value="NZ_CP012747.1"/>
</dbReference>
<protein>
    <submittedName>
        <fullName evidence="1">Uncharacterized protein</fullName>
    </submittedName>
</protein>
<dbReference type="Proteomes" id="UP000019146">
    <property type="component" value="Chromosome 2"/>
</dbReference>